<evidence type="ECO:0000313" key="2">
    <source>
        <dbReference type="Proteomes" id="UP001610334"/>
    </source>
</evidence>
<keyword evidence="2" id="KW-1185">Reference proteome</keyword>
<accession>A0ABR4GZB2</accession>
<dbReference type="InterPro" id="IPR023214">
    <property type="entry name" value="HAD_sf"/>
</dbReference>
<evidence type="ECO:0000313" key="1">
    <source>
        <dbReference type="EMBL" id="KAL2808540.1"/>
    </source>
</evidence>
<gene>
    <name evidence="1" type="ORF">BJX63DRAFT_424497</name>
</gene>
<protein>
    <submittedName>
        <fullName evidence="1">Uncharacterized protein</fullName>
    </submittedName>
</protein>
<dbReference type="Gene3D" id="3.40.50.1000">
    <property type="entry name" value="HAD superfamily/HAD-like"/>
    <property type="match status" value="1"/>
</dbReference>
<comment type="caution">
    <text evidence="1">The sequence shown here is derived from an EMBL/GenBank/DDBJ whole genome shotgun (WGS) entry which is preliminary data.</text>
</comment>
<proteinExistence type="predicted"/>
<dbReference type="Gene3D" id="1.10.150.240">
    <property type="entry name" value="Putative phosphatase, domain 2"/>
    <property type="match status" value="1"/>
</dbReference>
<name>A0ABR4GZB2_9EURO</name>
<dbReference type="EMBL" id="JBFXLT010000109">
    <property type="protein sequence ID" value="KAL2808540.1"/>
    <property type="molecule type" value="Genomic_DNA"/>
</dbReference>
<dbReference type="InterPro" id="IPR023198">
    <property type="entry name" value="PGP-like_dom2"/>
</dbReference>
<reference evidence="1 2" key="1">
    <citation type="submission" date="2024-07" db="EMBL/GenBank/DDBJ databases">
        <title>Section-level genome sequencing and comparative genomics of Aspergillus sections Usti and Cavernicolus.</title>
        <authorList>
            <consortium name="Lawrence Berkeley National Laboratory"/>
            <person name="Nybo J.L."/>
            <person name="Vesth T.C."/>
            <person name="Theobald S."/>
            <person name="Frisvad J.C."/>
            <person name="Larsen T.O."/>
            <person name="Kjaerboelling I."/>
            <person name="Rothschild-Mancinelli K."/>
            <person name="Lyhne E.K."/>
            <person name="Kogle M.E."/>
            <person name="Barry K."/>
            <person name="Clum A."/>
            <person name="Na H."/>
            <person name="Ledsgaard L."/>
            <person name="Lin J."/>
            <person name="Lipzen A."/>
            <person name="Kuo A."/>
            <person name="Riley R."/>
            <person name="Mondo S."/>
            <person name="Labutti K."/>
            <person name="Haridas S."/>
            <person name="Pangalinan J."/>
            <person name="Salamov A.A."/>
            <person name="Simmons B.A."/>
            <person name="Magnuson J.K."/>
            <person name="Chen J."/>
            <person name="Drula E."/>
            <person name="Henrissat B."/>
            <person name="Wiebenga A."/>
            <person name="Lubbers R.J."/>
            <person name="Gomes A.C."/>
            <person name="Makela M.R."/>
            <person name="Stajich J."/>
            <person name="Grigoriev I.V."/>
            <person name="Mortensen U.H."/>
            <person name="De Vries R.P."/>
            <person name="Baker S.E."/>
            <person name="Andersen M.R."/>
        </authorList>
    </citation>
    <scope>NUCLEOTIDE SEQUENCE [LARGE SCALE GENOMIC DNA]</scope>
    <source>
        <strain evidence="1 2">CBS 588.65</strain>
    </source>
</reference>
<organism evidence="1 2">
    <name type="scientific">Aspergillus granulosus</name>
    <dbReference type="NCBI Taxonomy" id="176169"/>
    <lineage>
        <taxon>Eukaryota</taxon>
        <taxon>Fungi</taxon>
        <taxon>Dikarya</taxon>
        <taxon>Ascomycota</taxon>
        <taxon>Pezizomycotina</taxon>
        <taxon>Eurotiomycetes</taxon>
        <taxon>Eurotiomycetidae</taxon>
        <taxon>Eurotiales</taxon>
        <taxon>Aspergillaceae</taxon>
        <taxon>Aspergillus</taxon>
        <taxon>Aspergillus subgen. Nidulantes</taxon>
    </lineage>
</organism>
<dbReference type="PANTHER" id="PTHR43611">
    <property type="entry name" value="ALPHA-D-GLUCOSE 1-PHOSPHATE PHOSPHATASE"/>
    <property type="match status" value="1"/>
</dbReference>
<dbReference type="InterPro" id="IPR036412">
    <property type="entry name" value="HAD-like_sf"/>
</dbReference>
<sequence length="350" mass="40171">MSTSTWMDYETGKLSDEECFTQLADARGFAAEDLIHVIHQFRQMVDYEARPLRIVLVSNISTSDYQALRERWDDELWSIFDDVFTSSMIGIRKPSPRFYRHVLRATRSVPRNTFTIDDPGKFPSVTQDGAIIEDNYAPLLILEALKDRFPPRLWNFFGGKPRYTTDTYPDDFDITPSALAVMSYDYDLAQSILDEMLDCVDEDGFIQAYTDKSRPRVDAIISLNVLIKFTLYDRTYELPETLDWLTNILLYRAYISGTRYYPGAEWFLYYLTRLLAASNGRDAALEERLLAPLTAWVTERIGAEGDAFALGMRILAYGVWEASCMYLFPGAKKEVGNRMASTAFAVRHHG</sequence>
<dbReference type="PANTHER" id="PTHR43611:SF3">
    <property type="entry name" value="FLAVIN MONONUCLEOTIDE HYDROLASE 1, CHLOROPLATIC"/>
    <property type="match status" value="1"/>
</dbReference>
<dbReference type="SUPFAM" id="SSF56784">
    <property type="entry name" value="HAD-like"/>
    <property type="match status" value="1"/>
</dbReference>
<dbReference type="Proteomes" id="UP001610334">
    <property type="component" value="Unassembled WGS sequence"/>
</dbReference>